<evidence type="ECO:0000256" key="1">
    <source>
        <dbReference type="SAM" id="SignalP"/>
    </source>
</evidence>
<evidence type="ECO:0000313" key="2">
    <source>
        <dbReference type="EMBL" id="OKP83961.1"/>
    </source>
</evidence>
<dbReference type="EMBL" id="LVWI01000057">
    <property type="protein sequence ID" value="OKP83961.1"/>
    <property type="molecule type" value="Genomic_DNA"/>
</dbReference>
<protein>
    <submittedName>
        <fullName evidence="2">Uncharacterized protein</fullName>
    </submittedName>
</protein>
<comment type="caution">
    <text evidence="2">The sequence shown here is derived from an EMBL/GenBank/DDBJ whole genome shotgun (WGS) entry which is preliminary data.</text>
</comment>
<keyword evidence="1" id="KW-0732">Signal</keyword>
<sequence length="203" mass="22439">MKSKWLKVMTIIIGATIVAATLKHPHPFAIATVKASSKVIQTEPHIYSSANAFINQYNKNSKLGPIESYTIIKKYGVIKLQASLGGAGTMTAGMNVDKSLRNLIYQQKYLYYPQETLDDMKKNGIEGDGGVEIALTMQTLLSIISPNATEEEQQEVIAMFDHTPRLDPKKASWKTAKIGNISYSLHMSEEGMCSFKVSRQAAH</sequence>
<feature type="chain" id="PRO_5046168642" evidence="1">
    <location>
        <begin position="21"/>
        <end position="203"/>
    </location>
</feature>
<feature type="signal peptide" evidence="1">
    <location>
        <begin position="1"/>
        <end position="20"/>
    </location>
</feature>
<gene>
    <name evidence="2" type="ORF">A3844_21015</name>
</gene>
<evidence type="ECO:0000313" key="3">
    <source>
        <dbReference type="Proteomes" id="UP000186058"/>
    </source>
</evidence>
<keyword evidence="3" id="KW-1185">Reference proteome</keyword>
<accession>A0ABX3EJT9</accession>
<organism evidence="2 3">
    <name type="scientific">Paenibacillus helianthi</name>
    <dbReference type="NCBI Taxonomy" id="1349432"/>
    <lineage>
        <taxon>Bacteria</taxon>
        <taxon>Bacillati</taxon>
        <taxon>Bacillota</taxon>
        <taxon>Bacilli</taxon>
        <taxon>Bacillales</taxon>
        <taxon>Paenibacillaceae</taxon>
        <taxon>Paenibacillus</taxon>
    </lineage>
</organism>
<dbReference type="RefSeq" id="WP_074108418.1">
    <property type="nucleotide sequence ID" value="NZ_LVWI01000057.1"/>
</dbReference>
<proteinExistence type="predicted"/>
<reference evidence="2 3" key="1">
    <citation type="submission" date="2016-03" db="EMBL/GenBank/DDBJ databases">
        <authorList>
            <person name="Sant'Anna F.H."/>
            <person name="Ambrosini A."/>
            <person name="Souza R."/>
            <person name="Bach E."/>
            <person name="Fernandes G."/>
            <person name="Balsanelli E."/>
            <person name="Baura V.A."/>
            <person name="Souza E.M."/>
            <person name="Passaglia L."/>
        </authorList>
    </citation>
    <scope>NUCLEOTIDE SEQUENCE [LARGE SCALE GENOMIC DNA]</scope>
    <source>
        <strain evidence="2 3">P26E</strain>
    </source>
</reference>
<name>A0ABX3EJT9_9BACL</name>
<dbReference type="Proteomes" id="UP000186058">
    <property type="component" value="Unassembled WGS sequence"/>
</dbReference>